<dbReference type="Proteomes" id="UP000178517">
    <property type="component" value="Unassembled WGS sequence"/>
</dbReference>
<dbReference type="EC" id="2.1.1.182" evidence="7"/>
<feature type="binding site" evidence="7 8">
    <location>
        <position position="60"/>
    </location>
    <ligand>
        <name>S-adenosyl-L-methionine</name>
        <dbReference type="ChEBI" id="CHEBI:59789"/>
    </ligand>
</feature>
<dbReference type="GO" id="GO:0052908">
    <property type="term" value="F:16S rRNA (adenine(1518)-N(6)/adenine(1519)-N(6))-dimethyltransferase activity"/>
    <property type="evidence" value="ECO:0007669"/>
    <property type="project" value="UniProtKB-EC"/>
</dbReference>
<feature type="binding site" evidence="7 8">
    <location>
        <position position="101"/>
    </location>
    <ligand>
        <name>S-adenosyl-L-methionine</name>
        <dbReference type="ChEBI" id="CHEBI:59789"/>
    </ligand>
</feature>
<organism evidence="10 11">
    <name type="scientific">Candidatus Harrisonbacteria bacterium RIFCSPLOWO2_01_FULL_40_28</name>
    <dbReference type="NCBI Taxonomy" id="1798406"/>
    <lineage>
        <taxon>Bacteria</taxon>
        <taxon>Candidatus Harrisoniibacteriota</taxon>
    </lineage>
</organism>
<dbReference type="AlphaFoldDB" id="A0A1G1ZNI4"/>
<gene>
    <name evidence="7" type="primary">rsmA</name>
    <name evidence="7" type="synonym">ksgA</name>
    <name evidence="10" type="ORF">A3A04_01145</name>
</gene>
<dbReference type="InterPro" id="IPR001737">
    <property type="entry name" value="KsgA/Erm"/>
</dbReference>
<dbReference type="EMBL" id="MHJI01000017">
    <property type="protein sequence ID" value="OGY65417.1"/>
    <property type="molecule type" value="Genomic_DNA"/>
</dbReference>
<keyword evidence="5 7" id="KW-0949">S-adenosyl-L-methionine</keyword>
<dbReference type="SMART" id="SM00650">
    <property type="entry name" value="rADc"/>
    <property type="match status" value="1"/>
</dbReference>
<feature type="binding site" evidence="7 8">
    <location>
        <position position="84"/>
    </location>
    <ligand>
        <name>S-adenosyl-L-methionine</name>
        <dbReference type="ChEBI" id="CHEBI:59789"/>
    </ligand>
</feature>
<dbReference type="SUPFAM" id="SSF53335">
    <property type="entry name" value="S-adenosyl-L-methionine-dependent methyltransferases"/>
    <property type="match status" value="1"/>
</dbReference>
<dbReference type="CDD" id="cd02440">
    <property type="entry name" value="AdoMet_MTases"/>
    <property type="match status" value="1"/>
</dbReference>
<dbReference type="InterPro" id="IPR029063">
    <property type="entry name" value="SAM-dependent_MTases_sf"/>
</dbReference>
<comment type="function">
    <text evidence="7">Specifically dimethylates two adjacent adenosines (A1518 and A1519) in the loop of a conserved hairpin near the 3'-end of 16S rRNA in the 30S particle. May play a critical role in biogenesis of 30S subunits.</text>
</comment>
<dbReference type="PROSITE" id="PS01131">
    <property type="entry name" value="RRNA_A_DIMETH"/>
    <property type="match status" value="1"/>
</dbReference>
<comment type="subcellular location">
    <subcellularLocation>
        <location evidence="7">Cytoplasm</location>
    </subcellularLocation>
</comment>
<dbReference type="HAMAP" id="MF_00607">
    <property type="entry name" value="16SrRNA_methyltr_A"/>
    <property type="match status" value="1"/>
</dbReference>
<dbReference type="Pfam" id="PF00398">
    <property type="entry name" value="RrnaAD"/>
    <property type="match status" value="1"/>
</dbReference>
<dbReference type="InterPro" id="IPR020598">
    <property type="entry name" value="rRNA_Ade_methylase_Trfase_N"/>
</dbReference>
<evidence type="ECO:0000256" key="7">
    <source>
        <dbReference type="HAMAP-Rule" id="MF_00607"/>
    </source>
</evidence>
<keyword evidence="4 7" id="KW-0808">Transferase</keyword>
<feature type="domain" description="Ribosomal RNA adenine methylase transferase N-terminal" evidence="9">
    <location>
        <begin position="17"/>
        <end position="184"/>
    </location>
</feature>
<dbReference type="PANTHER" id="PTHR11727">
    <property type="entry name" value="DIMETHYLADENOSINE TRANSFERASE"/>
    <property type="match status" value="1"/>
</dbReference>
<dbReference type="InterPro" id="IPR020596">
    <property type="entry name" value="rRNA_Ade_Mease_Trfase_CS"/>
</dbReference>
<evidence type="ECO:0000256" key="4">
    <source>
        <dbReference type="ARBA" id="ARBA00022679"/>
    </source>
</evidence>
<dbReference type="Gene3D" id="3.40.50.150">
    <property type="entry name" value="Vaccinia Virus protein VP39"/>
    <property type="match status" value="1"/>
</dbReference>
<dbReference type="GO" id="GO:0003723">
    <property type="term" value="F:RNA binding"/>
    <property type="evidence" value="ECO:0007669"/>
    <property type="project" value="UniProtKB-UniRule"/>
</dbReference>
<protein>
    <recommendedName>
        <fullName evidence="7">Ribosomal RNA small subunit methyltransferase A</fullName>
        <ecNumber evidence="7">2.1.1.182</ecNumber>
    </recommendedName>
    <alternativeName>
        <fullName evidence="7">16S rRNA (adenine(1518)-N(6)/adenine(1519)-N(6))-dimethyltransferase</fullName>
    </alternativeName>
    <alternativeName>
        <fullName evidence="7">16S rRNA dimethyladenosine transferase</fullName>
    </alternativeName>
    <alternativeName>
        <fullName evidence="7">16S rRNA dimethylase</fullName>
    </alternativeName>
    <alternativeName>
        <fullName evidence="7">S-adenosylmethionine-6-N', N'-adenosyl(rRNA) dimethyltransferase</fullName>
    </alternativeName>
</protein>
<evidence type="ECO:0000313" key="11">
    <source>
        <dbReference type="Proteomes" id="UP000178517"/>
    </source>
</evidence>
<name>A0A1G1ZNI4_9BACT</name>
<comment type="catalytic activity">
    <reaction evidence="7">
        <text>adenosine(1518)/adenosine(1519) in 16S rRNA + 4 S-adenosyl-L-methionine = N(6)-dimethyladenosine(1518)/N(6)-dimethyladenosine(1519) in 16S rRNA + 4 S-adenosyl-L-homocysteine + 4 H(+)</text>
        <dbReference type="Rhea" id="RHEA:19609"/>
        <dbReference type="Rhea" id="RHEA-COMP:10232"/>
        <dbReference type="Rhea" id="RHEA-COMP:10233"/>
        <dbReference type="ChEBI" id="CHEBI:15378"/>
        <dbReference type="ChEBI" id="CHEBI:57856"/>
        <dbReference type="ChEBI" id="CHEBI:59789"/>
        <dbReference type="ChEBI" id="CHEBI:74411"/>
        <dbReference type="ChEBI" id="CHEBI:74493"/>
        <dbReference type="EC" id="2.1.1.182"/>
    </reaction>
</comment>
<dbReference type="InterPro" id="IPR023165">
    <property type="entry name" value="rRNA_Ade_diMease-like_C"/>
</dbReference>
<keyword evidence="1 7" id="KW-0963">Cytoplasm</keyword>
<dbReference type="STRING" id="1798406.A3A04_01145"/>
<dbReference type="NCBIfam" id="TIGR00755">
    <property type="entry name" value="ksgA"/>
    <property type="match status" value="1"/>
</dbReference>
<comment type="similarity">
    <text evidence="7">Belongs to the class I-like SAM-binding methyltransferase superfamily. rRNA adenine N(6)-methyltransferase family. RsmA subfamily.</text>
</comment>
<proteinExistence type="inferred from homology"/>
<feature type="binding site" evidence="7 8">
    <location>
        <position position="12"/>
    </location>
    <ligand>
        <name>S-adenosyl-L-methionine</name>
        <dbReference type="ChEBI" id="CHEBI:59789"/>
    </ligand>
</feature>
<sequence>MHTKKKLGQYILHDSSVTRCIVDAIEIKTGDTIIEIGPGTGFLTKALLEEKLFSTLIAIEKDERFARNLKDEIQDPRFEIIKGDALEILKKPFLVNKIVGNIPYYITGRLLRILSELKKKPERIVLMIQKEVAERIEAVPPKTTLLSAITNHWAHPRILKIVPPGAFTPQPQVESAVILLKPKELKENPLEFYKFLRILFTHPRKTILNNLKTGEYEEELIQKALKSAVLTGQERGGSLSEENFNALFKGLSR</sequence>
<accession>A0A1G1ZNI4</accession>
<reference evidence="10 11" key="1">
    <citation type="journal article" date="2016" name="Nat. Commun.">
        <title>Thousands of microbial genomes shed light on interconnected biogeochemical processes in an aquifer system.</title>
        <authorList>
            <person name="Anantharaman K."/>
            <person name="Brown C.T."/>
            <person name="Hug L.A."/>
            <person name="Sharon I."/>
            <person name="Castelle C.J."/>
            <person name="Probst A.J."/>
            <person name="Thomas B.C."/>
            <person name="Singh A."/>
            <person name="Wilkins M.J."/>
            <person name="Karaoz U."/>
            <person name="Brodie E.L."/>
            <person name="Williams K.H."/>
            <person name="Hubbard S.S."/>
            <person name="Banfield J.F."/>
        </authorList>
    </citation>
    <scope>NUCLEOTIDE SEQUENCE [LARGE SCALE GENOMIC DNA]</scope>
</reference>
<keyword evidence="2 7" id="KW-0698">rRNA processing</keyword>
<comment type="caution">
    <text evidence="10">The sequence shown here is derived from an EMBL/GenBank/DDBJ whole genome shotgun (WGS) entry which is preliminary data.</text>
</comment>
<evidence type="ECO:0000256" key="5">
    <source>
        <dbReference type="ARBA" id="ARBA00022691"/>
    </source>
</evidence>
<evidence type="ECO:0000256" key="3">
    <source>
        <dbReference type="ARBA" id="ARBA00022603"/>
    </source>
</evidence>
<dbReference type="PANTHER" id="PTHR11727:SF7">
    <property type="entry name" value="DIMETHYLADENOSINE TRANSFERASE-RELATED"/>
    <property type="match status" value="1"/>
</dbReference>
<evidence type="ECO:0000256" key="2">
    <source>
        <dbReference type="ARBA" id="ARBA00022552"/>
    </source>
</evidence>
<evidence type="ECO:0000256" key="6">
    <source>
        <dbReference type="ARBA" id="ARBA00022884"/>
    </source>
</evidence>
<keyword evidence="3 7" id="KW-0489">Methyltransferase</keyword>
<evidence type="ECO:0000256" key="8">
    <source>
        <dbReference type="PROSITE-ProRule" id="PRU01026"/>
    </source>
</evidence>
<keyword evidence="6 7" id="KW-0694">RNA-binding</keyword>
<dbReference type="Gene3D" id="1.10.8.100">
    <property type="entry name" value="Ribosomal RNA adenine dimethylase-like, domain 2"/>
    <property type="match status" value="1"/>
</dbReference>
<comment type="caution">
    <text evidence="7 8">Lacks conserved residue(s) required for the propagation of feature annotation.</text>
</comment>
<evidence type="ECO:0000313" key="10">
    <source>
        <dbReference type="EMBL" id="OGY65417.1"/>
    </source>
</evidence>
<evidence type="ECO:0000259" key="9">
    <source>
        <dbReference type="SMART" id="SM00650"/>
    </source>
</evidence>
<dbReference type="InterPro" id="IPR011530">
    <property type="entry name" value="rRNA_adenine_dimethylase"/>
</dbReference>
<dbReference type="PROSITE" id="PS51689">
    <property type="entry name" value="SAM_RNA_A_N6_MT"/>
    <property type="match status" value="1"/>
</dbReference>
<dbReference type="GO" id="GO:0005737">
    <property type="term" value="C:cytoplasm"/>
    <property type="evidence" value="ECO:0007669"/>
    <property type="project" value="UniProtKB-SubCell"/>
</dbReference>
<feature type="binding site" evidence="7 8">
    <location>
        <position position="37"/>
    </location>
    <ligand>
        <name>S-adenosyl-L-methionine</name>
        <dbReference type="ChEBI" id="CHEBI:59789"/>
    </ligand>
</feature>
<evidence type="ECO:0000256" key="1">
    <source>
        <dbReference type="ARBA" id="ARBA00022490"/>
    </source>
</evidence>